<evidence type="ECO:0000313" key="2">
    <source>
        <dbReference type="EMBL" id="VDO53507.1"/>
    </source>
</evidence>
<sequence>MERYQEKLRPCYLAFLDLEKAIGSLSRQVLWRALRNRKFLEHLISLVRDMYDGSTTTVCTPHGLTEATDVTVVVHLGSALSPVITSGLWDGPLKTIIYADDIALIAESRKEVQDKLQKWQRVLAENGLRLNVEKTKFLSSGECTESIVDGFREVIEKVQVFRYLGSNLAADGSMDQAVKSRVNVAWMKWRESTV</sequence>
<dbReference type="SUPFAM" id="SSF56672">
    <property type="entry name" value="DNA/RNA polymerases"/>
    <property type="match status" value="1"/>
</dbReference>
<reference evidence="4" key="1">
    <citation type="submission" date="2017-02" db="UniProtKB">
        <authorList>
            <consortium name="WormBaseParasite"/>
        </authorList>
    </citation>
    <scope>IDENTIFICATION</scope>
</reference>
<gene>
    <name evidence="2" type="ORF">HPLM_LOCUS14638</name>
</gene>
<name>A0A0N4WSW3_HAEPC</name>
<dbReference type="STRING" id="6290.A0A0N4WSW3"/>
<evidence type="ECO:0000259" key="1">
    <source>
        <dbReference type="PROSITE" id="PS50878"/>
    </source>
</evidence>
<dbReference type="OrthoDB" id="5835454at2759"/>
<dbReference type="EMBL" id="UZAF01018639">
    <property type="protein sequence ID" value="VDO53507.1"/>
    <property type="molecule type" value="Genomic_DNA"/>
</dbReference>
<dbReference type="PANTHER" id="PTHR47027:SF20">
    <property type="entry name" value="REVERSE TRANSCRIPTASE-LIKE PROTEIN WITH RNA-DIRECTED DNA POLYMERASE DOMAIN"/>
    <property type="match status" value="1"/>
</dbReference>
<dbReference type="InterPro" id="IPR000477">
    <property type="entry name" value="RT_dom"/>
</dbReference>
<dbReference type="PANTHER" id="PTHR47027">
    <property type="entry name" value="REVERSE TRANSCRIPTASE DOMAIN-CONTAINING PROTEIN"/>
    <property type="match status" value="1"/>
</dbReference>
<feature type="domain" description="Reverse transcriptase" evidence="1">
    <location>
        <begin position="1"/>
        <end position="168"/>
    </location>
</feature>
<evidence type="ECO:0000313" key="4">
    <source>
        <dbReference type="WBParaSite" id="HPLM_0001464601-mRNA-1"/>
    </source>
</evidence>
<dbReference type="Proteomes" id="UP000268014">
    <property type="component" value="Unassembled WGS sequence"/>
</dbReference>
<dbReference type="AlphaFoldDB" id="A0A0N4WSW3"/>
<organism evidence="4">
    <name type="scientific">Haemonchus placei</name>
    <name type="common">Barber's pole worm</name>
    <dbReference type="NCBI Taxonomy" id="6290"/>
    <lineage>
        <taxon>Eukaryota</taxon>
        <taxon>Metazoa</taxon>
        <taxon>Ecdysozoa</taxon>
        <taxon>Nematoda</taxon>
        <taxon>Chromadorea</taxon>
        <taxon>Rhabditida</taxon>
        <taxon>Rhabditina</taxon>
        <taxon>Rhabditomorpha</taxon>
        <taxon>Strongyloidea</taxon>
        <taxon>Trichostrongylidae</taxon>
        <taxon>Haemonchus</taxon>
    </lineage>
</organism>
<dbReference type="InterPro" id="IPR043128">
    <property type="entry name" value="Rev_trsase/Diguanyl_cyclase"/>
</dbReference>
<keyword evidence="3" id="KW-1185">Reference proteome</keyword>
<accession>A0A0N4WSW3</accession>
<dbReference type="Gene3D" id="3.30.70.270">
    <property type="match status" value="1"/>
</dbReference>
<reference evidence="2 3" key="2">
    <citation type="submission" date="2018-11" db="EMBL/GenBank/DDBJ databases">
        <authorList>
            <consortium name="Pathogen Informatics"/>
        </authorList>
    </citation>
    <scope>NUCLEOTIDE SEQUENCE [LARGE SCALE GENOMIC DNA]</scope>
    <source>
        <strain evidence="2 3">MHpl1</strain>
    </source>
</reference>
<dbReference type="OMA" id="KWRESTV"/>
<protein>
    <submittedName>
        <fullName evidence="4">Reverse transcriptase domain-containing protein</fullName>
    </submittedName>
</protein>
<proteinExistence type="predicted"/>
<dbReference type="PROSITE" id="PS50878">
    <property type="entry name" value="RT_POL"/>
    <property type="match status" value="1"/>
</dbReference>
<dbReference type="InterPro" id="IPR043502">
    <property type="entry name" value="DNA/RNA_pol_sf"/>
</dbReference>
<dbReference type="Pfam" id="PF00078">
    <property type="entry name" value="RVT_1"/>
    <property type="match status" value="1"/>
</dbReference>
<dbReference type="WBParaSite" id="HPLM_0001464601-mRNA-1">
    <property type="protein sequence ID" value="HPLM_0001464601-mRNA-1"/>
    <property type="gene ID" value="HPLM_0001464601"/>
</dbReference>
<evidence type="ECO:0000313" key="3">
    <source>
        <dbReference type="Proteomes" id="UP000268014"/>
    </source>
</evidence>